<dbReference type="EMBL" id="BMMF01000005">
    <property type="protein sequence ID" value="GGK34344.1"/>
    <property type="molecule type" value="Genomic_DNA"/>
</dbReference>
<evidence type="ECO:0000256" key="1">
    <source>
        <dbReference type="ARBA" id="ARBA00004117"/>
    </source>
</evidence>
<dbReference type="PANTHER" id="PTHR34653:SF1">
    <property type="entry name" value="FLAGELLAR HOOK-BASAL BODY COMPLEX PROTEIN FLIE"/>
    <property type="match status" value="1"/>
</dbReference>
<sequence>MIDAVDSLSSLAGTGATRAAERIATAAQAAPVAPSSATSMPDFGAVLSDVASQGVNALREAEAASLAGINGKASVQQVVEAVMNAERTLQTAVAVRDKVVQAYQEISRMQI</sequence>
<dbReference type="GO" id="GO:0009425">
    <property type="term" value="C:bacterial-type flagellum basal body"/>
    <property type="evidence" value="ECO:0007669"/>
    <property type="project" value="UniProtKB-SubCell"/>
</dbReference>
<dbReference type="RefSeq" id="WP_188912576.1">
    <property type="nucleotide sequence ID" value="NZ_BMMF01000005.1"/>
</dbReference>
<name>A0A917Q7K2_9HYPH</name>
<dbReference type="PANTHER" id="PTHR34653">
    <property type="match status" value="1"/>
</dbReference>
<dbReference type="InterPro" id="IPR001624">
    <property type="entry name" value="FliE"/>
</dbReference>
<gene>
    <name evidence="4 5" type="primary">fliE</name>
    <name evidence="5" type="ORF">GCM10011322_21340</name>
</gene>
<evidence type="ECO:0000256" key="4">
    <source>
        <dbReference type="HAMAP-Rule" id="MF_00724"/>
    </source>
</evidence>
<dbReference type="AlphaFoldDB" id="A0A917Q7K2"/>
<dbReference type="GO" id="GO:0003774">
    <property type="term" value="F:cytoskeletal motor activity"/>
    <property type="evidence" value="ECO:0007669"/>
    <property type="project" value="InterPro"/>
</dbReference>
<dbReference type="HAMAP" id="MF_00724">
    <property type="entry name" value="FliE"/>
    <property type="match status" value="1"/>
</dbReference>
<accession>A0A917Q7K2</accession>
<dbReference type="GO" id="GO:0071973">
    <property type="term" value="P:bacterial-type flagellum-dependent cell motility"/>
    <property type="evidence" value="ECO:0007669"/>
    <property type="project" value="InterPro"/>
</dbReference>
<keyword evidence="5" id="KW-0966">Cell projection</keyword>
<organism evidence="5 6">
    <name type="scientific">Salinarimonas ramus</name>
    <dbReference type="NCBI Taxonomy" id="690164"/>
    <lineage>
        <taxon>Bacteria</taxon>
        <taxon>Pseudomonadati</taxon>
        <taxon>Pseudomonadota</taxon>
        <taxon>Alphaproteobacteria</taxon>
        <taxon>Hyphomicrobiales</taxon>
        <taxon>Salinarimonadaceae</taxon>
        <taxon>Salinarimonas</taxon>
    </lineage>
</organism>
<reference evidence="5 6" key="1">
    <citation type="journal article" date="2014" name="Int. J. Syst. Evol. Microbiol.">
        <title>Complete genome sequence of Corynebacterium casei LMG S-19264T (=DSM 44701T), isolated from a smear-ripened cheese.</title>
        <authorList>
            <consortium name="US DOE Joint Genome Institute (JGI-PGF)"/>
            <person name="Walter F."/>
            <person name="Albersmeier A."/>
            <person name="Kalinowski J."/>
            <person name="Ruckert C."/>
        </authorList>
    </citation>
    <scope>NUCLEOTIDE SEQUENCE [LARGE SCALE GENOMIC DNA]</scope>
    <source>
        <strain evidence="5 6">CGMCC 1.9161</strain>
    </source>
</reference>
<keyword evidence="5" id="KW-0282">Flagellum</keyword>
<dbReference type="Pfam" id="PF02049">
    <property type="entry name" value="FliE"/>
    <property type="match status" value="1"/>
</dbReference>
<evidence type="ECO:0000256" key="2">
    <source>
        <dbReference type="ARBA" id="ARBA00009272"/>
    </source>
</evidence>
<comment type="subcellular location">
    <subcellularLocation>
        <location evidence="1 4">Bacterial flagellum basal body</location>
    </subcellularLocation>
</comment>
<protein>
    <recommendedName>
        <fullName evidence="4">Flagellar hook-basal body complex protein FliE</fullName>
    </recommendedName>
</protein>
<comment type="caution">
    <text evidence="5">The sequence shown here is derived from an EMBL/GenBank/DDBJ whole genome shotgun (WGS) entry which is preliminary data.</text>
</comment>
<evidence type="ECO:0000313" key="6">
    <source>
        <dbReference type="Proteomes" id="UP000600449"/>
    </source>
</evidence>
<dbReference type="Proteomes" id="UP000600449">
    <property type="component" value="Unassembled WGS sequence"/>
</dbReference>
<keyword evidence="6" id="KW-1185">Reference proteome</keyword>
<dbReference type="GO" id="GO:0005198">
    <property type="term" value="F:structural molecule activity"/>
    <property type="evidence" value="ECO:0007669"/>
    <property type="project" value="InterPro"/>
</dbReference>
<keyword evidence="5" id="KW-0969">Cilium</keyword>
<comment type="similarity">
    <text evidence="2 4">Belongs to the FliE family.</text>
</comment>
<proteinExistence type="inferred from homology"/>
<evidence type="ECO:0000256" key="3">
    <source>
        <dbReference type="ARBA" id="ARBA00023143"/>
    </source>
</evidence>
<evidence type="ECO:0000313" key="5">
    <source>
        <dbReference type="EMBL" id="GGK34344.1"/>
    </source>
</evidence>
<keyword evidence="3 4" id="KW-0975">Bacterial flagellum</keyword>